<gene>
    <name evidence="1" type="ORF">BDN72DRAFT_790127</name>
</gene>
<protein>
    <submittedName>
        <fullName evidence="1">Uncharacterized protein</fullName>
    </submittedName>
</protein>
<dbReference type="EMBL" id="ML208271">
    <property type="protein sequence ID" value="TFK74065.1"/>
    <property type="molecule type" value="Genomic_DNA"/>
</dbReference>
<evidence type="ECO:0000313" key="2">
    <source>
        <dbReference type="Proteomes" id="UP000308600"/>
    </source>
</evidence>
<accession>A0ACD3B7G2</accession>
<dbReference type="Proteomes" id="UP000308600">
    <property type="component" value="Unassembled WGS sequence"/>
</dbReference>
<keyword evidence="2" id="KW-1185">Reference proteome</keyword>
<organism evidence="1 2">
    <name type="scientific">Pluteus cervinus</name>
    <dbReference type="NCBI Taxonomy" id="181527"/>
    <lineage>
        <taxon>Eukaryota</taxon>
        <taxon>Fungi</taxon>
        <taxon>Dikarya</taxon>
        <taxon>Basidiomycota</taxon>
        <taxon>Agaricomycotina</taxon>
        <taxon>Agaricomycetes</taxon>
        <taxon>Agaricomycetidae</taxon>
        <taxon>Agaricales</taxon>
        <taxon>Pluteineae</taxon>
        <taxon>Pluteaceae</taxon>
        <taxon>Pluteus</taxon>
    </lineage>
</organism>
<evidence type="ECO:0000313" key="1">
    <source>
        <dbReference type="EMBL" id="TFK74065.1"/>
    </source>
</evidence>
<proteinExistence type="predicted"/>
<sequence length="524" mass="55064">MVELTAQRVVPGAPPPAPLSKNQKKRRKAKAKPGEATGPDSPLAVPETISAAVSEKGAEIHDEGDSTPAPEPSIHPESEHTPQVEDDFLAKLSPIVELISKRLKATTKKITRITVYASTDPEKLNDDQKRTLKTLPTLEAIQKELGEVKKAVEVHEAELVHELTAKRLEAEKAEKTRLTDAVAAAESSLLGKFSDILGLVRLRHALSSGDVTSSSLDNLEGSAVIQAADVLLGENAASRQDLINTLLKGSGEFEGVSLSRLVEIAHQVLNQPAAPNHSEQPEQESAVAGVPGAVSMSSSFHFMQASELEAQLEENAEWVGVDHSEAEPHGLPPKPDEGHVGNGHIPAEPEPPTTTDAIDWADDEGGLPSIAGLHAKFGTSGSATPNEDGHAAPSAGHVNGHHGGDARLVDEEGFTQLQRNNNRGRGRGPRGDGRGRGGYRGGDRGGYRGGDRGGYHGGDRPFRGGGGGGGDHGGYRHREGSGHWRGDGGEHRGRGRGRGRGDHRGDRGGSRPPSSTPTPAPAPA</sequence>
<name>A0ACD3B7G2_9AGAR</name>
<reference evidence="1 2" key="1">
    <citation type="journal article" date="2019" name="Nat. Ecol. Evol.">
        <title>Megaphylogeny resolves global patterns of mushroom evolution.</title>
        <authorList>
            <person name="Varga T."/>
            <person name="Krizsan K."/>
            <person name="Foldi C."/>
            <person name="Dima B."/>
            <person name="Sanchez-Garcia M."/>
            <person name="Sanchez-Ramirez S."/>
            <person name="Szollosi G.J."/>
            <person name="Szarkandi J.G."/>
            <person name="Papp V."/>
            <person name="Albert L."/>
            <person name="Andreopoulos W."/>
            <person name="Angelini C."/>
            <person name="Antonin V."/>
            <person name="Barry K.W."/>
            <person name="Bougher N.L."/>
            <person name="Buchanan P."/>
            <person name="Buyck B."/>
            <person name="Bense V."/>
            <person name="Catcheside P."/>
            <person name="Chovatia M."/>
            <person name="Cooper J."/>
            <person name="Damon W."/>
            <person name="Desjardin D."/>
            <person name="Finy P."/>
            <person name="Geml J."/>
            <person name="Haridas S."/>
            <person name="Hughes K."/>
            <person name="Justo A."/>
            <person name="Karasinski D."/>
            <person name="Kautmanova I."/>
            <person name="Kiss B."/>
            <person name="Kocsube S."/>
            <person name="Kotiranta H."/>
            <person name="LaButti K.M."/>
            <person name="Lechner B.E."/>
            <person name="Liimatainen K."/>
            <person name="Lipzen A."/>
            <person name="Lukacs Z."/>
            <person name="Mihaltcheva S."/>
            <person name="Morgado L.N."/>
            <person name="Niskanen T."/>
            <person name="Noordeloos M.E."/>
            <person name="Ohm R.A."/>
            <person name="Ortiz-Santana B."/>
            <person name="Ovrebo C."/>
            <person name="Racz N."/>
            <person name="Riley R."/>
            <person name="Savchenko A."/>
            <person name="Shiryaev A."/>
            <person name="Soop K."/>
            <person name="Spirin V."/>
            <person name="Szebenyi C."/>
            <person name="Tomsovsky M."/>
            <person name="Tulloss R.E."/>
            <person name="Uehling J."/>
            <person name="Grigoriev I.V."/>
            <person name="Vagvolgyi C."/>
            <person name="Papp T."/>
            <person name="Martin F.M."/>
            <person name="Miettinen O."/>
            <person name="Hibbett D.S."/>
            <person name="Nagy L.G."/>
        </authorList>
    </citation>
    <scope>NUCLEOTIDE SEQUENCE [LARGE SCALE GENOMIC DNA]</scope>
    <source>
        <strain evidence="1 2">NL-1719</strain>
    </source>
</reference>